<protein>
    <submittedName>
        <fullName evidence="9">Myosin-related isoform 1</fullName>
    </submittedName>
</protein>
<dbReference type="PANTHER" id="PTHR35468">
    <property type="entry name" value="MYOSIN-LIKE PROTEIN"/>
    <property type="match status" value="1"/>
</dbReference>
<organism evidence="9 10">
    <name type="scientific">Theobroma cacao</name>
    <name type="common">Cacao</name>
    <name type="synonym">Cocoa</name>
    <dbReference type="NCBI Taxonomy" id="3641"/>
    <lineage>
        <taxon>Eukaryota</taxon>
        <taxon>Viridiplantae</taxon>
        <taxon>Streptophyta</taxon>
        <taxon>Embryophyta</taxon>
        <taxon>Tracheophyta</taxon>
        <taxon>Spermatophyta</taxon>
        <taxon>Magnoliopsida</taxon>
        <taxon>eudicotyledons</taxon>
        <taxon>Gunneridae</taxon>
        <taxon>Pentapetalae</taxon>
        <taxon>rosids</taxon>
        <taxon>malvids</taxon>
        <taxon>Malvales</taxon>
        <taxon>Malvaceae</taxon>
        <taxon>Byttnerioideae</taxon>
        <taxon>Theobroma</taxon>
    </lineage>
</organism>
<dbReference type="SUPFAM" id="SSF54211">
    <property type="entry name" value="Ribosomal protein S5 domain 2-like"/>
    <property type="match status" value="1"/>
</dbReference>
<keyword evidence="10" id="KW-1185">Reference proteome</keyword>
<dbReference type="InterPro" id="IPR013810">
    <property type="entry name" value="Ribosomal_uS5_N"/>
</dbReference>
<dbReference type="InterPro" id="IPR018192">
    <property type="entry name" value="Ribosomal_uS5_N_CS"/>
</dbReference>
<dbReference type="PANTHER" id="PTHR35468:SF1">
    <property type="entry name" value="MYOSIN-LIKE PROTEIN"/>
    <property type="match status" value="1"/>
</dbReference>
<dbReference type="STRING" id="3641.A0A061GTA5"/>
<evidence type="ECO:0000256" key="1">
    <source>
        <dbReference type="ARBA" id="ARBA00008945"/>
    </source>
</evidence>
<evidence type="ECO:0000256" key="6">
    <source>
        <dbReference type="SAM" id="Coils"/>
    </source>
</evidence>
<feature type="coiled-coil region" evidence="6">
    <location>
        <begin position="131"/>
        <end position="186"/>
    </location>
</feature>
<accession>A0A061GTA5</accession>
<dbReference type="InterPro" id="IPR005324">
    <property type="entry name" value="Ribosomal_uS5_C"/>
</dbReference>
<evidence type="ECO:0000256" key="5">
    <source>
        <dbReference type="RuleBase" id="RU003823"/>
    </source>
</evidence>
<feature type="coiled-coil region" evidence="6">
    <location>
        <begin position="353"/>
        <end position="433"/>
    </location>
</feature>
<dbReference type="InParanoid" id="A0A061GTA5"/>
<dbReference type="GO" id="GO:0003729">
    <property type="term" value="F:mRNA binding"/>
    <property type="evidence" value="ECO:0007669"/>
    <property type="project" value="UniProtKB-ARBA"/>
</dbReference>
<feature type="coiled-coil region" evidence="6">
    <location>
        <begin position="555"/>
        <end position="607"/>
    </location>
</feature>
<dbReference type="Gene3D" id="3.30.160.20">
    <property type="match status" value="1"/>
</dbReference>
<evidence type="ECO:0000313" key="10">
    <source>
        <dbReference type="Proteomes" id="UP000026915"/>
    </source>
</evidence>
<dbReference type="GO" id="GO:0006412">
    <property type="term" value="P:translation"/>
    <property type="evidence" value="ECO:0007669"/>
    <property type="project" value="InterPro"/>
</dbReference>
<evidence type="ECO:0000313" key="9">
    <source>
        <dbReference type="EMBL" id="EOY32701.1"/>
    </source>
</evidence>
<dbReference type="InterPro" id="IPR020568">
    <property type="entry name" value="Ribosomal_Su5_D2-typ_SF"/>
</dbReference>
<dbReference type="eggNOG" id="KOG1502">
    <property type="taxonomic scope" value="Eukaryota"/>
</dbReference>
<dbReference type="InterPro" id="IPR005711">
    <property type="entry name" value="Ribosomal_uS5_euk/arc"/>
</dbReference>
<dbReference type="Pfam" id="PF03719">
    <property type="entry name" value="Ribosomal_S5_C"/>
    <property type="match status" value="1"/>
</dbReference>
<dbReference type="FunCoup" id="A0A061GTA5">
    <property type="interactions" value="240"/>
</dbReference>
<name>A0A061GTA5_THECC</name>
<feature type="compositionally biased region" description="Polar residues" evidence="7">
    <location>
        <begin position="1"/>
        <end position="11"/>
    </location>
</feature>
<dbReference type="FunFam" id="3.30.230.10:FF:000004">
    <property type="entry name" value="40S ribosomal protein S2"/>
    <property type="match status" value="1"/>
</dbReference>
<dbReference type="Gramene" id="EOY32701">
    <property type="protein sequence ID" value="EOY32701"/>
    <property type="gene ID" value="TCM_046931"/>
</dbReference>
<sequence length="961" mass="109732">MERISMGTTITRRAKWQYPPAQPTPRILHLPRRPRRKAPKPSPSKLPSSQKERKGKLESLFDQERSFTRGVVPVVLVSPRESDAERRRERVEEEKRENSAVVLVEEEKWRFQAEMLRAECNLLRMEREIAVKKMERRRVQMERTLKSAVQTLLSGRKSIYEGKNVSLVLEEQINDLVEKLEKMQKRSGIKDLDVKKCSNFDKQASFLQRRLEKFGGISDEEICVKEIREMAEASLSVKVSSEADENFVSNRSSNVEILRRRMEGLSKGILLERMKEEYGSMLSTANSSATSSASSSKRIDFSDLSLSPIQQSYKESMPHEARVCSGHCKAIVQGIVEEVRAETEQWSQMQEMLGQVRDEMEELQASRDFWEDRALDSDYQIQSLQSAVKEWRQKALSSEAKANELQEQISVLNEEIERLRKERERKIVRARNRSPINQEAQNETEKRILVCHLKEHRCANDDGCNQKELVEILRRRMEGLSKGILLERMKEEYGSMLSTANSSATSSASSSKRIDFSDLSLSPIQQSYKVRDEMEELQASRDYCEDRALDSDYQIQSLQSAVKEWRQKALSSEAKANELQEQISVLNEEIERLRKERERKIVRARNRSPINQEAQNETEKRILVCHLKENRCANDDGCNQKELVRDGRRKTQTCTAGLLPRRSPLREIGNISALMKQHGEGILPLFCLHKEEMKQRGGGERGAFRRGFGGGRSDRGPRGRRRGRKEEEEKWVPVTKLGRLVKAGKITSLEQIYLHSLPIKEYQIIDQLVGPSLKDEVMKITPVQKQTRAGQRTRFKAFVVVGDGNGHVGLGVKCSKEVATAIRGAIILAKLSVIPVRRGYWGNKIGKPHTVPCKVTGKCGSVTVRMVPAPRGAGIVAARVPKKVLQFAGIEDVFTSSRGSTKTLGNFVKATFECLLKTYGFLTPDFWKETRFTRSPFQEYTDLLGKPVKPLVLEDVERVDV</sequence>
<dbReference type="GO" id="GO:0015935">
    <property type="term" value="C:small ribosomal subunit"/>
    <property type="evidence" value="ECO:0007669"/>
    <property type="project" value="InterPro"/>
</dbReference>
<keyword evidence="3 4" id="KW-0687">Ribonucleoprotein</keyword>
<dbReference type="HOGENOM" id="CLU_307664_0_0_1"/>
<reference evidence="9 10" key="1">
    <citation type="journal article" date="2013" name="Genome Biol.">
        <title>The genome sequence of the most widely cultivated cacao type and its use to identify candidate genes regulating pod color.</title>
        <authorList>
            <person name="Motamayor J.C."/>
            <person name="Mockaitis K."/>
            <person name="Schmutz J."/>
            <person name="Haiminen N."/>
            <person name="Iii D.L."/>
            <person name="Cornejo O."/>
            <person name="Findley S.D."/>
            <person name="Zheng P."/>
            <person name="Utro F."/>
            <person name="Royaert S."/>
            <person name="Saski C."/>
            <person name="Jenkins J."/>
            <person name="Podicheti R."/>
            <person name="Zhao M."/>
            <person name="Scheffler B.E."/>
            <person name="Stack J.C."/>
            <person name="Feltus F.A."/>
            <person name="Mustiga G.M."/>
            <person name="Amores F."/>
            <person name="Phillips W."/>
            <person name="Marelli J.P."/>
            <person name="May G.D."/>
            <person name="Shapiro H."/>
            <person name="Ma J."/>
            <person name="Bustamante C.D."/>
            <person name="Schnell R.J."/>
            <person name="Main D."/>
            <person name="Gilbert D."/>
            <person name="Parida L."/>
            <person name="Kuhn D.N."/>
        </authorList>
    </citation>
    <scope>NUCLEOTIDE SEQUENCE [LARGE SCALE GENOMIC DNA]</scope>
    <source>
        <strain evidence="10">cv. Matina 1-6</strain>
    </source>
</reference>
<dbReference type="EMBL" id="CM001887">
    <property type="protein sequence ID" value="EOY32701.1"/>
    <property type="molecule type" value="Genomic_DNA"/>
</dbReference>
<feature type="domain" description="S5 DRBM" evidence="8">
    <location>
        <begin position="773"/>
        <end position="836"/>
    </location>
</feature>
<keyword evidence="6" id="KW-0175">Coiled coil</keyword>
<dbReference type="PROSITE" id="PS50881">
    <property type="entry name" value="S5_DSRBD"/>
    <property type="match status" value="1"/>
</dbReference>
<evidence type="ECO:0000259" key="8">
    <source>
        <dbReference type="PROSITE" id="PS50881"/>
    </source>
</evidence>
<feature type="region of interest" description="Disordered" evidence="7">
    <location>
        <begin position="697"/>
        <end position="728"/>
    </location>
</feature>
<comment type="similarity">
    <text evidence="1 5">Belongs to the universal ribosomal protein uS5 family.</text>
</comment>
<dbReference type="eggNOG" id="KOG0877">
    <property type="taxonomic scope" value="Eukaryota"/>
</dbReference>
<dbReference type="NCBIfam" id="TIGR01020">
    <property type="entry name" value="uS5_euk_arch"/>
    <property type="match status" value="1"/>
</dbReference>
<dbReference type="Proteomes" id="UP000026915">
    <property type="component" value="Chromosome 9"/>
</dbReference>
<dbReference type="Gene3D" id="3.30.230.10">
    <property type="match status" value="1"/>
</dbReference>
<proteinExistence type="inferred from homology"/>
<feature type="compositionally biased region" description="Basic residues" evidence="7">
    <location>
        <begin position="29"/>
        <end position="39"/>
    </location>
</feature>
<evidence type="ECO:0000256" key="3">
    <source>
        <dbReference type="ARBA" id="ARBA00023274"/>
    </source>
</evidence>
<feature type="region of interest" description="Disordered" evidence="7">
    <location>
        <begin position="1"/>
        <end position="60"/>
    </location>
</feature>
<dbReference type="GO" id="GO:0003735">
    <property type="term" value="F:structural constituent of ribosome"/>
    <property type="evidence" value="ECO:0007669"/>
    <property type="project" value="UniProtKB-UniRule"/>
</dbReference>
<feature type="compositionally biased region" description="Basic and acidic residues" evidence="7">
    <location>
        <begin position="50"/>
        <end position="60"/>
    </location>
</feature>
<dbReference type="FunFam" id="3.30.160.20:FF:000002">
    <property type="entry name" value="40S ribosomal protein S2"/>
    <property type="match status" value="1"/>
</dbReference>
<dbReference type="PROSITE" id="PS00585">
    <property type="entry name" value="RIBOSOMAL_S5"/>
    <property type="match status" value="1"/>
</dbReference>
<evidence type="ECO:0000256" key="2">
    <source>
        <dbReference type="ARBA" id="ARBA00022980"/>
    </source>
</evidence>
<dbReference type="InterPro" id="IPR014721">
    <property type="entry name" value="Ribsml_uS5_D2-typ_fold_subgr"/>
</dbReference>
<dbReference type="Pfam" id="PF00333">
    <property type="entry name" value="Ribosomal_S5"/>
    <property type="match status" value="1"/>
</dbReference>
<keyword evidence="2 4" id="KW-0689">Ribosomal protein</keyword>
<gene>
    <name evidence="9" type="ORF">TCM_046931</name>
</gene>
<evidence type="ECO:0000256" key="4">
    <source>
        <dbReference type="PROSITE-ProRule" id="PRU00268"/>
    </source>
</evidence>
<evidence type="ECO:0000256" key="7">
    <source>
        <dbReference type="SAM" id="MobiDB-lite"/>
    </source>
</evidence>
<dbReference type="SUPFAM" id="SSF54768">
    <property type="entry name" value="dsRNA-binding domain-like"/>
    <property type="match status" value="1"/>
</dbReference>
<dbReference type="AlphaFoldDB" id="A0A061GTA5"/>